<feature type="domain" description="SAND" evidence="10">
    <location>
        <begin position="502"/>
        <end position="583"/>
    </location>
</feature>
<dbReference type="PROSITE" id="PS50016">
    <property type="entry name" value="ZF_PHD_2"/>
    <property type="match status" value="1"/>
</dbReference>
<dbReference type="InterPro" id="IPR011011">
    <property type="entry name" value="Znf_FYVE_PHD"/>
</dbReference>
<protein>
    <recommendedName>
        <fullName evidence="14">SP110 nuclear body protein</fullName>
    </recommendedName>
</protein>
<feature type="domain" description="PHD-type" evidence="9">
    <location>
        <begin position="582"/>
        <end position="628"/>
    </location>
</feature>
<evidence type="ECO:0000259" key="11">
    <source>
        <dbReference type="PROSITE" id="PS51414"/>
    </source>
</evidence>
<dbReference type="GO" id="GO:0031981">
    <property type="term" value="C:nuclear lumen"/>
    <property type="evidence" value="ECO:0007669"/>
    <property type="project" value="UniProtKB-ARBA"/>
</dbReference>
<evidence type="ECO:0000256" key="3">
    <source>
        <dbReference type="ARBA" id="ARBA00022771"/>
    </source>
</evidence>
<evidence type="ECO:0000256" key="2">
    <source>
        <dbReference type="ARBA" id="ARBA00022723"/>
    </source>
</evidence>
<dbReference type="InterPro" id="IPR013083">
    <property type="entry name" value="Znf_RING/FYVE/PHD"/>
</dbReference>
<dbReference type="InterPro" id="IPR036427">
    <property type="entry name" value="Bromodomain-like_sf"/>
</dbReference>
<sequence>MTGSQEPESQDLFTCTTSRLHNLGMFNITRDLKETLRQHFIFQKLEISYAICKPFPFLEGLRDKAFISEKMYMESMEACRNMVPVSKVVYNILTKLEEPFNLSFLEMLFSQINLREYPNLEAIHRSFRNVVASCGGWRRAVFEVPANSIGRNPHQNLLPLPAPQRPPLRCPTQVPRVNQPRAIPQHNNKVLDNALPRVIQEGRTTPGEKQTQSNTWTSPAWVPVAMSTTPRHFYPSLSSPHPVQLTCNDFPSTLSVANLTSHVNDEEDSQRVPSTPPATVQVSSDHPTAQAKYKEEAQEMPQASSAHEPVIRNDSPEPNEPAEPQEAASTPLVRKGKKRKRSMWSVQKKRQQKKRLQRGTTSPGHRIQEKLQMVDQVTQRKDDSTRNSKVVIKTQKAKTECAQMSGPEDPLDDGSRLSLRKSPRKKRTTSPVHRTQEKPQMVDQATQKNNSTRNSRMMTRTQKARTECAQTSGPEEKKKKDVCSSSTISYQKNIPQKEKPKDDAVDFQSPTLPVTCGRETGILHKEKMGKGSSEKCIQNEEGDWFTPREFEIKGRGIKSKHWKRNVRCKGQTLQQLMEWENANECEVCCRGGQLFCCDACPRSFHEDCHIPPIVAKRSPWSCTFCRMKESSGSQQCLRRSEVLTRQMGPEEQLKCEFLLLKAYCHPQSAFFAKTPHNIRDYAEPFKEAMWLDLVKERLTERMYSVEWFVRDIRLIFHNHKTFYKASVLGQIGLDLEANFEKDLKEVLIFHEASENSFQAPP</sequence>
<keyword evidence="1" id="KW-0597">Phosphoprotein</keyword>
<evidence type="ECO:0000313" key="12">
    <source>
        <dbReference type="EMBL" id="KAK1336711.1"/>
    </source>
</evidence>
<keyword evidence="4" id="KW-0862">Zinc</keyword>
<organism evidence="12 13">
    <name type="scientific">Cnephaeus nilssonii</name>
    <name type="common">Northern bat</name>
    <name type="synonym">Eptesicus nilssonii</name>
    <dbReference type="NCBI Taxonomy" id="3371016"/>
    <lineage>
        <taxon>Eukaryota</taxon>
        <taxon>Metazoa</taxon>
        <taxon>Chordata</taxon>
        <taxon>Craniata</taxon>
        <taxon>Vertebrata</taxon>
        <taxon>Euteleostomi</taxon>
        <taxon>Mammalia</taxon>
        <taxon>Eutheria</taxon>
        <taxon>Laurasiatheria</taxon>
        <taxon>Chiroptera</taxon>
        <taxon>Yangochiroptera</taxon>
        <taxon>Vespertilionidae</taxon>
        <taxon>Cnephaeus</taxon>
    </lineage>
</organism>
<evidence type="ECO:0000313" key="13">
    <source>
        <dbReference type="Proteomes" id="UP001177744"/>
    </source>
</evidence>
<dbReference type="InterPro" id="IPR004865">
    <property type="entry name" value="HSR_dom"/>
</dbReference>
<keyword evidence="2" id="KW-0479">Metal-binding</keyword>
<dbReference type="FunFam" id="3.30.40.10:FF:000294">
    <property type="entry name" value="Nuclear autoantigen Sp-100"/>
    <property type="match status" value="1"/>
</dbReference>
<feature type="region of interest" description="Disordered" evidence="8">
    <location>
        <begin position="262"/>
        <end position="489"/>
    </location>
</feature>
<feature type="compositionally biased region" description="Polar residues" evidence="8">
    <location>
        <begin position="443"/>
        <end position="461"/>
    </location>
</feature>
<accession>A0AA40HTK6</accession>
<evidence type="ECO:0000259" key="9">
    <source>
        <dbReference type="PROSITE" id="PS50016"/>
    </source>
</evidence>
<keyword evidence="6" id="KW-0238">DNA-binding</keyword>
<dbReference type="EMBL" id="JAULJE010000012">
    <property type="protein sequence ID" value="KAK1336711.1"/>
    <property type="molecule type" value="Genomic_DNA"/>
</dbReference>
<feature type="compositionally biased region" description="Polar residues" evidence="8">
    <location>
        <begin position="271"/>
        <end position="287"/>
    </location>
</feature>
<dbReference type="Proteomes" id="UP001177744">
    <property type="component" value="Unassembled WGS sequence"/>
</dbReference>
<dbReference type="FunFam" id="1.20.920.10:FF:000028">
    <property type="entry name" value="Nuclear autoantigen Sp-100"/>
    <property type="match status" value="1"/>
</dbReference>
<dbReference type="InterPro" id="IPR043563">
    <property type="entry name" value="Sp110/Sp140/Sp140L-like"/>
</dbReference>
<keyword evidence="3 7" id="KW-0863">Zinc-finger</keyword>
<dbReference type="Pfam" id="PF03172">
    <property type="entry name" value="HSR"/>
    <property type="match status" value="1"/>
</dbReference>
<evidence type="ECO:0000256" key="7">
    <source>
        <dbReference type="PROSITE-ProRule" id="PRU00146"/>
    </source>
</evidence>
<dbReference type="Gene3D" id="3.10.390.10">
    <property type="entry name" value="SAND domain-like"/>
    <property type="match status" value="1"/>
</dbReference>
<dbReference type="CDD" id="cd15626">
    <property type="entry name" value="PHD_SP110_140"/>
    <property type="match status" value="1"/>
</dbReference>
<dbReference type="GO" id="GO:0000981">
    <property type="term" value="F:DNA-binding transcription factor activity, RNA polymerase II-specific"/>
    <property type="evidence" value="ECO:0007669"/>
    <property type="project" value="TreeGrafter"/>
</dbReference>
<dbReference type="InterPro" id="IPR019786">
    <property type="entry name" value="Zinc_finger_PHD-type_CS"/>
</dbReference>
<dbReference type="SUPFAM" id="SSF57903">
    <property type="entry name" value="FYVE/PHD zinc finger"/>
    <property type="match status" value="1"/>
</dbReference>
<dbReference type="InterPro" id="IPR019787">
    <property type="entry name" value="Znf_PHD-finger"/>
</dbReference>
<evidence type="ECO:0008006" key="14">
    <source>
        <dbReference type="Google" id="ProtNLM"/>
    </source>
</evidence>
<evidence type="ECO:0000256" key="5">
    <source>
        <dbReference type="ARBA" id="ARBA00023117"/>
    </source>
</evidence>
<dbReference type="SUPFAM" id="SSF63763">
    <property type="entry name" value="SAND domain-like"/>
    <property type="match status" value="1"/>
</dbReference>
<dbReference type="SUPFAM" id="SSF47370">
    <property type="entry name" value="Bromodomain"/>
    <property type="match status" value="1"/>
</dbReference>
<keyword evidence="13" id="KW-1185">Reference proteome</keyword>
<dbReference type="PROSITE" id="PS01359">
    <property type="entry name" value="ZF_PHD_1"/>
    <property type="match status" value="1"/>
</dbReference>
<comment type="caution">
    <text evidence="12">The sequence shown here is derived from an EMBL/GenBank/DDBJ whole genome shotgun (WGS) entry which is preliminary data.</text>
</comment>
<evidence type="ECO:0000256" key="4">
    <source>
        <dbReference type="ARBA" id="ARBA00022833"/>
    </source>
</evidence>
<dbReference type="InterPro" id="IPR001487">
    <property type="entry name" value="Bromodomain"/>
</dbReference>
<dbReference type="Gene3D" id="1.20.920.10">
    <property type="entry name" value="Bromodomain-like"/>
    <property type="match status" value="1"/>
</dbReference>
<dbReference type="PROSITE" id="PS50864">
    <property type="entry name" value="SAND"/>
    <property type="match status" value="1"/>
</dbReference>
<dbReference type="AlphaFoldDB" id="A0AA40HTK6"/>
<gene>
    <name evidence="12" type="ORF">QTO34_002746</name>
</gene>
<dbReference type="GO" id="GO:0003677">
    <property type="term" value="F:DNA binding"/>
    <property type="evidence" value="ECO:0007669"/>
    <property type="project" value="UniProtKB-KW"/>
</dbReference>
<dbReference type="InterPro" id="IPR000770">
    <property type="entry name" value="SAND_dom"/>
</dbReference>
<evidence type="ECO:0000256" key="1">
    <source>
        <dbReference type="ARBA" id="ARBA00022553"/>
    </source>
</evidence>
<feature type="compositionally biased region" description="Basic residues" evidence="8">
    <location>
        <begin position="334"/>
        <end position="357"/>
    </location>
</feature>
<dbReference type="Pfam" id="PF01342">
    <property type="entry name" value="SAND"/>
    <property type="match status" value="1"/>
</dbReference>
<name>A0AA40HTK6_CNENI</name>
<dbReference type="GO" id="GO:0008270">
    <property type="term" value="F:zinc ion binding"/>
    <property type="evidence" value="ECO:0007669"/>
    <property type="project" value="UniProtKB-KW"/>
</dbReference>
<dbReference type="SMART" id="SM00297">
    <property type="entry name" value="BROMO"/>
    <property type="match status" value="1"/>
</dbReference>
<feature type="compositionally biased region" description="Basic residues" evidence="8">
    <location>
        <begin position="418"/>
        <end position="428"/>
    </location>
</feature>
<dbReference type="InterPro" id="IPR001965">
    <property type="entry name" value="Znf_PHD"/>
</dbReference>
<dbReference type="SMART" id="SM00249">
    <property type="entry name" value="PHD"/>
    <property type="match status" value="1"/>
</dbReference>
<feature type="domain" description="HSR" evidence="11">
    <location>
        <begin position="16"/>
        <end position="132"/>
    </location>
</feature>
<proteinExistence type="predicted"/>
<dbReference type="PANTHER" id="PTHR46386:SF7">
    <property type="entry name" value="SP110 NUCLEAR BODY PROTEIN"/>
    <property type="match status" value="1"/>
</dbReference>
<evidence type="ECO:0000256" key="6">
    <source>
        <dbReference type="ARBA" id="ARBA00023125"/>
    </source>
</evidence>
<keyword evidence="5" id="KW-0103">Bromodomain</keyword>
<dbReference type="SMART" id="SM00258">
    <property type="entry name" value="SAND"/>
    <property type="match status" value="1"/>
</dbReference>
<dbReference type="PROSITE" id="PS51414">
    <property type="entry name" value="HSR"/>
    <property type="match status" value="1"/>
</dbReference>
<dbReference type="Gene3D" id="3.30.40.10">
    <property type="entry name" value="Zinc/RING finger domain, C3HC4 (zinc finger)"/>
    <property type="match status" value="1"/>
</dbReference>
<evidence type="ECO:0000259" key="10">
    <source>
        <dbReference type="PROSITE" id="PS50864"/>
    </source>
</evidence>
<reference evidence="12" key="1">
    <citation type="submission" date="2023-06" db="EMBL/GenBank/DDBJ databases">
        <title>Reference genome for the Northern bat (Eptesicus nilssonii), a most northern bat species.</title>
        <authorList>
            <person name="Laine V.N."/>
            <person name="Pulliainen A.T."/>
            <person name="Lilley T.M."/>
        </authorList>
    </citation>
    <scope>NUCLEOTIDE SEQUENCE</scope>
    <source>
        <strain evidence="12">BLF_Eptnil</strain>
        <tissue evidence="12">Kidney</tissue>
    </source>
</reference>
<dbReference type="InterPro" id="IPR010919">
    <property type="entry name" value="SAND-like_dom_sf"/>
</dbReference>
<evidence type="ECO:0000256" key="8">
    <source>
        <dbReference type="SAM" id="MobiDB-lite"/>
    </source>
</evidence>
<dbReference type="PANTHER" id="PTHR46386">
    <property type="entry name" value="NUCLEAR BODY PROTEIN SP140"/>
    <property type="match status" value="1"/>
</dbReference>